<proteinExistence type="predicted"/>
<dbReference type="OrthoDB" id="125537at2759"/>
<accession>A0A9W6YJX0</accession>
<sequence>MADFYEVIDRLNMEDIVQTEPKKVVGYLVEALRPHAFRASVKDQLGRQTHKQTKSNIQTFLKWLRGELDGFMCFEAHIASQPMPHPALKGSQGFGLAQQPNKPAEQQNKTSKTVTAPRQPQPKPTNSGRMSRTTHVKHDRPAKTCFKCGDQTHGFFQCPDVASPAEAKDIYEKTTGRKVLKPVLAVTSGSAERSWSSATIPCMVMETIETHITPDSGCSGATHSSNLHISATCTNGYIQVDHMQGGHHS</sequence>
<evidence type="ECO:0000313" key="2">
    <source>
        <dbReference type="EMBL" id="GMF69673.1"/>
    </source>
</evidence>
<reference evidence="2" key="1">
    <citation type="submission" date="2023-04" db="EMBL/GenBank/DDBJ databases">
        <title>Phytophthora fragariaefolia NBRC 109709.</title>
        <authorList>
            <person name="Ichikawa N."/>
            <person name="Sato H."/>
            <person name="Tonouchi N."/>
        </authorList>
    </citation>
    <scope>NUCLEOTIDE SEQUENCE</scope>
    <source>
        <strain evidence="2">NBRC 109709</strain>
    </source>
</reference>
<organism evidence="2 3">
    <name type="scientific">Phytophthora fragariaefolia</name>
    <dbReference type="NCBI Taxonomy" id="1490495"/>
    <lineage>
        <taxon>Eukaryota</taxon>
        <taxon>Sar</taxon>
        <taxon>Stramenopiles</taxon>
        <taxon>Oomycota</taxon>
        <taxon>Peronosporomycetes</taxon>
        <taxon>Peronosporales</taxon>
        <taxon>Peronosporaceae</taxon>
        <taxon>Phytophthora</taxon>
    </lineage>
</organism>
<dbReference type="EMBL" id="BSXT01009085">
    <property type="protein sequence ID" value="GMF69673.1"/>
    <property type="molecule type" value="Genomic_DNA"/>
</dbReference>
<dbReference type="AlphaFoldDB" id="A0A9W6YJX0"/>
<feature type="region of interest" description="Disordered" evidence="1">
    <location>
        <begin position="84"/>
        <end position="139"/>
    </location>
</feature>
<evidence type="ECO:0000256" key="1">
    <source>
        <dbReference type="SAM" id="MobiDB-lite"/>
    </source>
</evidence>
<dbReference type="Proteomes" id="UP001165121">
    <property type="component" value="Unassembled WGS sequence"/>
</dbReference>
<gene>
    <name evidence="2" type="ORF">Pfra01_002851200</name>
</gene>
<keyword evidence="3" id="KW-1185">Reference proteome</keyword>
<protein>
    <submittedName>
        <fullName evidence="2">Unnamed protein product</fullName>
    </submittedName>
</protein>
<name>A0A9W6YJX0_9STRA</name>
<comment type="caution">
    <text evidence="2">The sequence shown here is derived from an EMBL/GenBank/DDBJ whole genome shotgun (WGS) entry which is preliminary data.</text>
</comment>
<feature type="compositionally biased region" description="Polar residues" evidence="1">
    <location>
        <begin position="98"/>
        <end position="131"/>
    </location>
</feature>
<evidence type="ECO:0000313" key="3">
    <source>
        <dbReference type="Proteomes" id="UP001165121"/>
    </source>
</evidence>